<accession>A0A9P7UP68</accession>
<feature type="transmembrane region" description="Helical" evidence="9">
    <location>
        <begin position="113"/>
        <end position="136"/>
    </location>
</feature>
<dbReference type="PROSITE" id="PS50920">
    <property type="entry name" value="SOLCAR"/>
    <property type="match status" value="1"/>
</dbReference>
<dbReference type="AlphaFoldDB" id="A0A9P7UP68"/>
<comment type="similarity">
    <text evidence="2">Belongs to the mitochondrial carrier (TC 2.A.29) family.</text>
</comment>
<evidence type="ECO:0000256" key="2">
    <source>
        <dbReference type="ARBA" id="ARBA00006375"/>
    </source>
</evidence>
<dbReference type="InterPro" id="IPR018108">
    <property type="entry name" value="MCP_transmembrane"/>
</dbReference>
<keyword evidence="11" id="KW-1185">Reference proteome</keyword>
<keyword evidence="5" id="KW-0677">Repeat</keyword>
<protein>
    <submittedName>
        <fullName evidence="10">Uncharacterized protein</fullName>
    </submittedName>
</protein>
<evidence type="ECO:0000256" key="6">
    <source>
        <dbReference type="ARBA" id="ARBA00022989"/>
    </source>
</evidence>
<dbReference type="SUPFAM" id="SSF103506">
    <property type="entry name" value="Mitochondrial carrier"/>
    <property type="match status" value="1"/>
</dbReference>
<sequence>MAKLLPLWTNDFLLFIAVELVTVPFSNVLLRYRVGHQQNNGQLRGLLTDQLYGIPTFLKTVQRIHNIEGVAGFYKGFFARLIELFIFTFVFKIAFGFHPAILPIKLLYTYPDFTLLQCLIYYGSTVLISVPMKVFITRSTTTRFRLSQADPSHEQAHAFKVLLSPTEHQNPLALYLIPGLFTCIALQTLFSFISLATIYHLIQFYLSHGQPGWVRKRARIVYIVLFLMSRALVYTPFEVVACRLAVMGQSERDDGAAVDMADLEATKAGDEESETEMVPTFSLENVIQLRENVVESDSYEGFRDCVIKIRREEGFSALFRGWLGSLVGTVCI</sequence>
<proteinExistence type="inferred from homology"/>
<dbReference type="GO" id="GO:0055085">
    <property type="term" value="P:transmembrane transport"/>
    <property type="evidence" value="ECO:0007669"/>
    <property type="project" value="InterPro"/>
</dbReference>
<evidence type="ECO:0000313" key="11">
    <source>
        <dbReference type="Proteomes" id="UP001049176"/>
    </source>
</evidence>
<keyword evidence="3" id="KW-0813">Transport</keyword>
<evidence type="ECO:0000256" key="4">
    <source>
        <dbReference type="ARBA" id="ARBA00022692"/>
    </source>
</evidence>
<evidence type="ECO:0000256" key="3">
    <source>
        <dbReference type="ARBA" id="ARBA00022448"/>
    </source>
</evidence>
<evidence type="ECO:0000256" key="8">
    <source>
        <dbReference type="PROSITE-ProRule" id="PRU00282"/>
    </source>
</evidence>
<dbReference type="KEGG" id="more:E1B28_013609"/>
<dbReference type="GeneID" id="66082684"/>
<reference evidence="10" key="1">
    <citation type="journal article" date="2021" name="Genome Biol. Evol.">
        <title>The assembled and annotated genome of the fairy-ring fungus Marasmius oreades.</title>
        <authorList>
            <person name="Hiltunen M."/>
            <person name="Ament-Velasquez S.L."/>
            <person name="Johannesson H."/>
        </authorList>
    </citation>
    <scope>NUCLEOTIDE SEQUENCE</scope>
    <source>
        <strain evidence="10">03SP1</strain>
    </source>
</reference>
<dbReference type="PANTHER" id="PTHR45683">
    <property type="entry name" value="MITOCHONDRIAL NICOTINAMIDE ADENINE DINUCLEOTIDE TRANSPORTER 1-RELATED-RELATED"/>
    <property type="match status" value="1"/>
</dbReference>
<name>A0A9P7UP68_9AGAR</name>
<keyword evidence="6 9" id="KW-1133">Transmembrane helix</keyword>
<feature type="transmembrane region" description="Helical" evidence="9">
    <location>
        <begin position="172"/>
        <end position="200"/>
    </location>
</feature>
<comment type="subcellular location">
    <subcellularLocation>
        <location evidence="1">Membrane</location>
        <topology evidence="1">Multi-pass membrane protein</topology>
    </subcellularLocation>
</comment>
<comment type="caution">
    <text evidence="10">The sequence shown here is derived from an EMBL/GenBank/DDBJ whole genome shotgun (WGS) entry which is preliminary data.</text>
</comment>
<gene>
    <name evidence="10" type="ORF">E1B28_013609</name>
</gene>
<dbReference type="OrthoDB" id="21292at2759"/>
<evidence type="ECO:0000313" key="10">
    <source>
        <dbReference type="EMBL" id="KAG7087661.1"/>
    </source>
</evidence>
<dbReference type="RefSeq" id="XP_043004132.1">
    <property type="nucleotide sequence ID" value="XM_043158777.1"/>
</dbReference>
<dbReference type="GO" id="GO:0016020">
    <property type="term" value="C:membrane"/>
    <property type="evidence" value="ECO:0007669"/>
    <property type="project" value="UniProtKB-SubCell"/>
</dbReference>
<dbReference type="GO" id="GO:0006862">
    <property type="term" value="P:nucleotide transport"/>
    <property type="evidence" value="ECO:0007669"/>
    <property type="project" value="InterPro"/>
</dbReference>
<dbReference type="Proteomes" id="UP001049176">
    <property type="component" value="Chromosome 9"/>
</dbReference>
<dbReference type="Gene3D" id="1.50.40.10">
    <property type="entry name" value="Mitochondrial carrier domain"/>
    <property type="match status" value="1"/>
</dbReference>
<evidence type="ECO:0000256" key="5">
    <source>
        <dbReference type="ARBA" id="ARBA00022737"/>
    </source>
</evidence>
<dbReference type="InterPro" id="IPR023395">
    <property type="entry name" value="MCP_dom_sf"/>
</dbReference>
<feature type="transmembrane region" description="Helical" evidence="9">
    <location>
        <begin position="81"/>
        <end position="101"/>
    </location>
</feature>
<feature type="transmembrane region" description="Helical" evidence="9">
    <location>
        <begin position="12"/>
        <end position="30"/>
    </location>
</feature>
<organism evidence="10 11">
    <name type="scientific">Marasmius oreades</name>
    <name type="common">fairy-ring Marasmius</name>
    <dbReference type="NCBI Taxonomy" id="181124"/>
    <lineage>
        <taxon>Eukaryota</taxon>
        <taxon>Fungi</taxon>
        <taxon>Dikarya</taxon>
        <taxon>Basidiomycota</taxon>
        <taxon>Agaricomycotina</taxon>
        <taxon>Agaricomycetes</taxon>
        <taxon>Agaricomycetidae</taxon>
        <taxon>Agaricales</taxon>
        <taxon>Marasmiineae</taxon>
        <taxon>Marasmiaceae</taxon>
        <taxon>Marasmius</taxon>
    </lineage>
</organism>
<feature type="transmembrane region" description="Helical" evidence="9">
    <location>
        <begin position="220"/>
        <end position="242"/>
    </location>
</feature>
<feature type="repeat" description="Solcar" evidence="8">
    <location>
        <begin position="257"/>
        <end position="332"/>
    </location>
</feature>
<keyword evidence="7 8" id="KW-0472">Membrane</keyword>
<evidence type="ECO:0000256" key="7">
    <source>
        <dbReference type="ARBA" id="ARBA00023136"/>
    </source>
</evidence>
<dbReference type="InterPro" id="IPR044712">
    <property type="entry name" value="SLC25A32-like"/>
</dbReference>
<keyword evidence="4 8" id="KW-0812">Transmembrane</keyword>
<evidence type="ECO:0000256" key="9">
    <source>
        <dbReference type="SAM" id="Phobius"/>
    </source>
</evidence>
<evidence type="ECO:0000256" key="1">
    <source>
        <dbReference type="ARBA" id="ARBA00004141"/>
    </source>
</evidence>
<dbReference type="EMBL" id="CM032189">
    <property type="protein sequence ID" value="KAG7087661.1"/>
    <property type="molecule type" value="Genomic_DNA"/>
</dbReference>